<evidence type="ECO:0000313" key="3">
    <source>
        <dbReference type="Proteomes" id="UP000000758"/>
    </source>
</evidence>
<accession>A0RXG1</accession>
<dbReference type="AlphaFoldDB" id="A0RXG1"/>
<proteinExistence type="predicted"/>
<feature type="region of interest" description="Disordered" evidence="1">
    <location>
        <begin position="25"/>
        <end position="48"/>
    </location>
</feature>
<dbReference type="Proteomes" id="UP000000758">
    <property type="component" value="Chromosome"/>
</dbReference>
<reference evidence="2 3" key="1">
    <citation type="journal article" date="2006" name="Proc. Natl. Acad. Sci. U.S.A.">
        <title>Genomic analysis of the uncultivated marine crenarchaeote Cenarchaeum symbiosum.</title>
        <authorList>
            <person name="Hallam S.J."/>
            <person name="Konstantinidis K.T."/>
            <person name="Putnam N."/>
            <person name="Schleper C."/>
            <person name="Watanabe Y."/>
            <person name="Sugahara J."/>
            <person name="Preston C."/>
            <person name="de la Torre J."/>
            <person name="Richardson P.M."/>
            <person name="DeLong E.F."/>
        </authorList>
    </citation>
    <scope>NUCLEOTIDE SEQUENCE [LARGE SCALE GENOMIC DNA]</scope>
    <source>
        <strain evidence="3">A</strain>
    </source>
</reference>
<protein>
    <submittedName>
        <fullName evidence="2">Uncharacterized protein</fullName>
    </submittedName>
</protein>
<sequence>MRVFTKSDTRCRKNIQTVHRGFVHAGGLHPADKHRKRSPATSWIRGPEHLPDSRRNLRTWHQRMRQAREHPPTFSQIPHDQACTQLPWDSDFLEPPGGLSICPLSVLLYGRSWTGHPPLDNFRPAALCSHALTRCATSLYFFTITSAASTSLRSPQVVRMSSA</sequence>
<gene>
    <name evidence="2" type="ordered locus">CENSYa_1406</name>
</gene>
<organism evidence="2 3">
    <name type="scientific">Cenarchaeum symbiosum (strain A)</name>
    <dbReference type="NCBI Taxonomy" id="414004"/>
    <lineage>
        <taxon>Archaea</taxon>
        <taxon>Nitrososphaerota</taxon>
        <taxon>Candidatus Cenarchaeales</taxon>
        <taxon>Candidatus Cenarchaeaceae</taxon>
        <taxon>Candidatus Cenarchaeum</taxon>
    </lineage>
</organism>
<dbReference type="STRING" id="414004.CENSYa_1406"/>
<evidence type="ECO:0000256" key="1">
    <source>
        <dbReference type="SAM" id="MobiDB-lite"/>
    </source>
</evidence>
<keyword evidence="3" id="KW-1185">Reference proteome</keyword>
<dbReference type="EMBL" id="DP000238">
    <property type="protein sequence ID" value="ABK78028.1"/>
    <property type="molecule type" value="Genomic_DNA"/>
</dbReference>
<dbReference type="KEGG" id="csy:CENSYa_1406"/>
<dbReference type="HOGENOM" id="CLU_1623396_0_0_2"/>
<name>A0RXG1_CENSY</name>
<dbReference type="EnsemblBacteria" id="ABK78028">
    <property type="protein sequence ID" value="ABK78028"/>
    <property type="gene ID" value="CENSYa_1406"/>
</dbReference>
<evidence type="ECO:0000313" key="2">
    <source>
        <dbReference type="EMBL" id="ABK78028.1"/>
    </source>
</evidence>